<dbReference type="PANTHER" id="PTHR46517">
    <property type="entry name" value="FRUCTOSE-2,6-BISPHOSPHATASE TIGAR"/>
    <property type="match status" value="1"/>
</dbReference>
<dbReference type="GO" id="GO:0004331">
    <property type="term" value="F:fructose-2,6-bisphosphate 2-phosphatase activity"/>
    <property type="evidence" value="ECO:0007669"/>
    <property type="project" value="TreeGrafter"/>
</dbReference>
<evidence type="ECO:0000256" key="2">
    <source>
        <dbReference type="PIRSR" id="PIRSR613078-1"/>
    </source>
</evidence>
<dbReference type="SMART" id="SM00855">
    <property type="entry name" value="PGAM"/>
    <property type="match status" value="1"/>
</dbReference>
<proteinExistence type="predicted"/>
<feature type="binding site" evidence="3">
    <location>
        <position position="58"/>
    </location>
    <ligand>
        <name>substrate</name>
    </ligand>
</feature>
<feature type="non-terminal residue" evidence="4">
    <location>
        <position position="121"/>
    </location>
</feature>
<dbReference type="CDD" id="cd07067">
    <property type="entry name" value="HP_PGM_like"/>
    <property type="match status" value="1"/>
</dbReference>
<dbReference type="InterPro" id="IPR029033">
    <property type="entry name" value="His_PPase_superfam"/>
</dbReference>
<evidence type="ECO:0000256" key="1">
    <source>
        <dbReference type="ARBA" id="ARBA00022801"/>
    </source>
</evidence>
<comment type="caution">
    <text evidence="4">The sequence shown here is derived from an EMBL/GenBank/DDBJ whole genome shotgun (WGS) entry which is preliminary data.</text>
</comment>
<feature type="active site" description="Proton donor/acceptor" evidence="2">
    <location>
        <position position="86"/>
    </location>
</feature>
<gene>
    <name evidence="4" type="ORF">H9872_07400</name>
</gene>
<reference evidence="4" key="2">
    <citation type="submission" date="2021-04" db="EMBL/GenBank/DDBJ databases">
        <authorList>
            <person name="Gilroy R."/>
        </authorList>
    </citation>
    <scope>NUCLEOTIDE SEQUENCE</scope>
    <source>
        <strain evidence="4">B5-657</strain>
    </source>
</reference>
<dbReference type="InterPro" id="IPR051695">
    <property type="entry name" value="Phosphoglycerate_Mutase"/>
</dbReference>
<protein>
    <submittedName>
        <fullName evidence="4">Histidine phosphatase family protein</fullName>
    </submittedName>
</protein>
<evidence type="ECO:0000313" key="5">
    <source>
        <dbReference type="Proteomes" id="UP000824229"/>
    </source>
</evidence>
<dbReference type="InterPro" id="IPR013078">
    <property type="entry name" value="His_Pase_superF_clade-1"/>
</dbReference>
<dbReference type="Proteomes" id="UP000824229">
    <property type="component" value="Unassembled WGS sequence"/>
</dbReference>
<dbReference type="GO" id="GO:0043456">
    <property type="term" value="P:regulation of pentose-phosphate shunt"/>
    <property type="evidence" value="ECO:0007669"/>
    <property type="project" value="TreeGrafter"/>
</dbReference>
<feature type="binding site" evidence="3">
    <location>
        <begin position="8"/>
        <end position="15"/>
    </location>
    <ligand>
        <name>substrate</name>
    </ligand>
</feature>
<dbReference type="GO" id="GO:0005829">
    <property type="term" value="C:cytosol"/>
    <property type="evidence" value="ECO:0007669"/>
    <property type="project" value="TreeGrafter"/>
</dbReference>
<dbReference type="PANTHER" id="PTHR46517:SF1">
    <property type="entry name" value="FRUCTOSE-2,6-BISPHOSPHATASE TIGAR"/>
    <property type="match status" value="1"/>
</dbReference>
<dbReference type="Pfam" id="PF00300">
    <property type="entry name" value="His_Phos_1"/>
    <property type="match status" value="1"/>
</dbReference>
<dbReference type="PIRSF" id="PIRSF000709">
    <property type="entry name" value="6PFK_2-Ptase"/>
    <property type="match status" value="1"/>
</dbReference>
<reference evidence="4" key="1">
    <citation type="journal article" date="2021" name="PeerJ">
        <title>Extensive microbial diversity within the chicken gut microbiome revealed by metagenomics and culture.</title>
        <authorList>
            <person name="Gilroy R."/>
            <person name="Ravi A."/>
            <person name="Getino M."/>
            <person name="Pursley I."/>
            <person name="Horton D.L."/>
            <person name="Alikhan N.F."/>
            <person name="Baker D."/>
            <person name="Gharbi K."/>
            <person name="Hall N."/>
            <person name="Watson M."/>
            <person name="Adriaenssens E.M."/>
            <person name="Foster-Nyarko E."/>
            <person name="Jarju S."/>
            <person name="Secka A."/>
            <person name="Antonio M."/>
            <person name="Oren A."/>
            <person name="Chaudhuri R.R."/>
            <person name="La Ragione R."/>
            <person name="Hildebrand F."/>
            <person name="Pallen M.J."/>
        </authorList>
    </citation>
    <scope>NUCLEOTIDE SEQUENCE</scope>
    <source>
        <strain evidence="4">B5-657</strain>
    </source>
</reference>
<organism evidence="4 5">
    <name type="scientific">Candidatus Cellulosilyticum pullistercoris</name>
    <dbReference type="NCBI Taxonomy" id="2838521"/>
    <lineage>
        <taxon>Bacteria</taxon>
        <taxon>Bacillati</taxon>
        <taxon>Bacillota</taxon>
        <taxon>Clostridia</taxon>
        <taxon>Lachnospirales</taxon>
        <taxon>Cellulosilyticaceae</taxon>
        <taxon>Cellulosilyticum</taxon>
    </lineage>
</organism>
<dbReference type="GO" id="GO:0045820">
    <property type="term" value="P:negative regulation of glycolytic process"/>
    <property type="evidence" value="ECO:0007669"/>
    <property type="project" value="TreeGrafter"/>
</dbReference>
<accession>A0A9E2KDS5</accession>
<sequence length="121" mass="14177">MITLLLVRHATTEANEKHLWIGHMESEISSKGRRELEKLKEELTHWTINGCFVSPSKRTLETLEVGLSNKAGTRKIKREVVEALREIHFGRFEGRHFNWVKVHEPEEIHKMIKEGNAYCYP</sequence>
<dbReference type="EMBL" id="JAHLFQ010000167">
    <property type="protein sequence ID" value="MBU3804566.1"/>
    <property type="molecule type" value="Genomic_DNA"/>
</dbReference>
<evidence type="ECO:0000313" key="4">
    <source>
        <dbReference type="EMBL" id="MBU3804566.1"/>
    </source>
</evidence>
<evidence type="ECO:0000256" key="3">
    <source>
        <dbReference type="PIRSR" id="PIRSR613078-2"/>
    </source>
</evidence>
<name>A0A9E2KDS5_9FIRM</name>
<dbReference type="AlphaFoldDB" id="A0A9E2KDS5"/>
<feature type="active site" description="Tele-phosphohistidine intermediate" evidence="2">
    <location>
        <position position="9"/>
    </location>
</feature>
<dbReference type="SUPFAM" id="SSF53254">
    <property type="entry name" value="Phosphoglycerate mutase-like"/>
    <property type="match status" value="1"/>
</dbReference>
<dbReference type="Gene3D" id="3.40.50.1240">
    <property type="entry name" value="Phosphoglycerate mutase-like"/>
    <property type="match status" value="1"/>
</dbReference>
<keyword evidence="1" id="KW-0378">Hydrolase</keyword>